<accession>D8RSY2</accession>
<proteinExistence type="predicted"/>
<evidence type="ECO:0000256" key="1">
    <source>
        <dbReference type="SAM" id="MobiDB-lite"/>
    </source>
</evidence>
<dbReference type="EMBL" id="GL377589">
    <property type="protein sequence ID" value="EFJ24418.1"/>
    <property type="molecule type" value="Genomic_DNA"/>
</dbReference>
<gene>
    <name evidence="2" type="ORF">SELMODRAFT_414490</name>
</gene>
<dbReference type="KEGG" id="smo:SELMODRAFT_414490"/>
<keyword evidence="3" id="KW-1185">Reference proteome</keyword>
<evidence type="ECO:0000313" key="3">
    <source>
        <dbReference type="Proteomes" id="UP000001514"/>
    </source>
</evidence>
<dbReference type="AlphaFoldDB" id="D8RSY2"/>
<dbReference type="Proteomes" id="UP000001514">
    <property type="component" value="Unassembled WGS sequence"/>
</dbReference>
<dbReference type="Gramene" id="EFJ24418">
    <property type="protein sequence ID" value="EFJ24418"/>
    <property type="gene ID" value="SELMODRAFT_414490"/>
</dbReference>
<feature type="compositionally biased region" description="Polar residues" evidence="1">
    <location>
        <begin position="13"/>
        <end position="22"/>
    </location>
</feature>
<evidence type="ECO:0000313" key="2">
    <source>
        <dbReference type="EMBL" id="EFJ24418.1"/>
    </source>
</evidence>
<dbReference type="HOGENOM" id="CLU_1621807_0_0_1"/>
<dbReference type="InParanoid" id="D8RSY2"/>
<reference evidence="2 3" key="1">
    <citation type="journal article" date="2011" name="Science">
        <title>The Selaginella genome identifies genetic changes associated with the evolution of vascular plants.</title>
        <authorList>
            <person name="Banks J.A."/>
            <person name="Nishiyama T."/>
            <person name="Hasebe M."/>
            <person name="Bowman J.L."/>
            <person name="Gribskov M."/>
            <person name="dePamphilis C."/>
            <person name="Albert V.A."/>
            <person name="Aono N."/>
            <person name="Aoyama T."/>
            <person name="Ambrose B.A."/>
            <person name="Ashton N.W."/>
            <person name="Axtell M.J."/>
            <person name="Barker E."/>
            <person name="Barker M.S."/>
            <person name="Bennetzen J.L."/>
            <person name="Bonawitz N.D."/>
            <person name="Chapple C."/>
            <person name="Cheng C."/>
            <person name="Correa L.G."/>
            <person name="Dacre M."/>
            <person name="DeBarry J."/>
            <person name="Dreyer I."/>
            <person name="Elias M."/>
            <person name="Engstrom E.M."/>
            <person name="Estelle M."/>
            <person name="Feng L."/>
            <person name="Finet C."/>
            <person name="Floyd S.K."/>
            <person name="Frommer W.B."/>
            <person name="Fujita T."/>
            <person name="Gramzow L."/>
            <person name="Gutensohn M."/>
            <person name="Harholt J."/>
            <person name="Hattori M."/>
            <person name="Heyl A."/>
            <person name="Hirai T."/>
            <person name="Hiwatashi Y."/>
            <person name="Ishikawa M."/>
            <person name="Iwata M."/>
            <person name="Karol K.G."/>
            <person name="Koehler B."/>
            <person name="Kolukisaoglu U."/>
            <person name="Kubo M."/>
            <person name="Kurata T."/>
            <person name="Lalonde S."/>
            <person name="Li K."/>
            <person name="Li Y."/>
            <person name="Litt A."/>
            <person name="Lyons E."/>
            <person name="Manning G."/>
            <person name="Maruyama T."/>
            <person name="Michael T.P."/>
            <person name="Mikami K."/>
            <person name="Miyazaki S."/>
            <person name="Morinaga S."/>
            <person name="Murata T."/>
            <person name="Mueller-Roeber B."/>
            <person name="Nelson D.R."/>
            <person name="Obara M."/>
            <person name="Oguri Y."/>
            <person name="Olmstead R.G."/>
            <person name="Onodera N."/>
            <person name="Petersen B.L."/>
            <person name="Pils B."/>
            <person name="Prigge M."/>
            <person name="Rensing S.A."/>
            <person name="Riano-Pachon D.M."/>
            <person name="Roberts A.W."/>
            <person name="Sato Y."/>
            <person name="Scheller H.V."/>
            <person name="Schulz B."/>
            <person name="Schulz C."/>
            <person name="Shakirov E.V."/>
            <person name="Shibagaki N."/>
            <person name="Shinohara N."/>
            <person name="Shippen D.E."/>
            <person name="Soerensen I."/>
            <person name="Sotooka R."/>
            <person name="Sugimoto N."/>
            <person name="Sugita M."/>
            <person name="Sumikawa N."/>
            <person name="Tanurdzic M."/>
            <person name="Theissen G."/>
            <person name="Ulvskov P."/>
            <person name="Wakazuki S."/>
            <person name="Weng J.K."/>
            <person name="Willats W.W."/>
            <person name="Wipf D."/>
            <person name="Wolf P.G."/>
            <person name="Yang L."/>
            <person name="Zimmer A.D."/>
            <person name="Zhu Q."/>
            <person name="Mitros T."/>
            <person name="Hellsten U."/>
            <person name="Loque D."/>
            <person name="Otillar R."/>
            <person name="Salamov A."/>
            <person name="Schmutz J."/>
            <person name="Shapiro H."/>
            <person name="Lindquist E."/>
            <person name="Lucas S."/>
            <person name="Rokhsar D."/>
            <person name="Grigoriev I.V."/>
        </authorList>
    </citation>
    <scope>NUCLEOTIDE SEQUENCE [LARGE SCALE GENOMIC DNA]</scope>
</reference>
<feature type="region of interest" description="Disordered" evidence="1">
    <location>
        <begin position="1"/>
        <end position="26"/>
    </location>
</feature>
<sequence>MPSLKDVAGAPLSDQTLTNASKSRSKKALDKFGKKLKVENTGGKRFFKEKIDKIRQKQLDAIDHSSNSIVSSNCTSTTNSCLERMMMLLGHHWFCRSSKWTRHDCQSRPGVLLVDKTITMIVRLEVVEATKVNFNNEIFAKVKKGVHIVKVFPAFQADLDMLTS</sequence>
<organism evidence="3">
    <name type="scientific">Selaginella moellendorffii</name>
    <name type="common">Spikemoss</name>
    <dbReference type="NCBI Taxonomy" id="88036"/>
    <lineage>
        <taxon>Eukaryota</taxon>
        <taxon>Viridiplantae</taxon>
        <taxon>Streptophyta</taxon>
        <taxon>Embryophyta</taxon>
        <taxon>Tracheophyta</taxon>
        <taxon>Lycopodiopsida</taxon>
        <taxon>Selaginellales</taxon>
        <taxon>Selaginellaceae</taxon>
        <taxon>Selaginella</taxon>
    </lineage>
</organism>
<name>D8RSY2_SELML</name>
<protein>
    <submittedName>
        <fullName evidence="2">Uncharacterized protein</fullName>
    </submittedName>
</protein>